<accession>A0A2H9TLM4</accession>
<dbReference type="GO" id="GO:0003860">
    <property type="term" value="F:3-hydroxyisobutyryl-CoA hydrolase activity"/>
    <property type="evidence" value="ECO:0007669"/>
    <property type="project" value="UniProtKB-EC"/>
</dbReference>
<comment type="catalytic activity">
    <reaction evidence="1">
        <text>3-hydroxy-2-methylpropanoyl-CoA + H2O = 3-hydroxy-2-methylpropanoate + CoA + H(+)</text>
        <dbReference type="Rhea" id="RHEA:20888"/>
        <dbReference type="ChEBI" id="CHEBI:11805"/>
        <dbReference type="ChEBI" id="CHEBI:15377"/>
        <dbReference type="ChEBI" id="CHEBI:15378"/>
        <dbReference type="ChEBI" id="CHEBI:57287"/>
        <dbReference type="ChEBI" id="CHEBI:57340"/>
        <dbReference type="EC" id="3.1.2.4"/>
    </reaction>
</comment>
<gene>
    <name evidence="6" type="ORF">PSACC_01538</name>
</gene>
<comment type="caution">
    <text evidence="6">The sequence shown here is derived from an EMBL/GenBank/DDBJ whole genome shotgun (WGS) entry which is preliminary data.</text>
</comment>
<proteinExistence type="predicted"/>
<dbReference type="SUPFAM" id="SSF52096">
    <property type="entry name" value="ClpP/crotonase"/>
    <property type="match status" value="1"/>
</dbReference>
<keyword evidence="3 6" id="KW-0378">Hydrolase</keyword>
<dbReference type="InterPro" id="IPR029045">
    <property type="entry name" value="ClpP/crotonase-like_dom_sf"/>
</dbReference>
<keyword evidence="4" id="KW-0732">Signal</keyword>
<feature type="chain" id="PRO_5014123500" description="3-hydroxyisobutyryl-CoA hydrolase" evidence="4">
    <location>
        <begin position="23"/>
        <end position="626"/>
    </location>
</feature>
<name>A0A2H9TLM4_9FUNG</name>
<dbReference type="Proteomes" id="UP000240830">
    <property type="component" value="Unassembled WGS sequence"/>
</dbReference>
<dbReference type="Gene3D" id="3.90.226.10">
    <property type="entry name" value="2-enoyl-CoA Hydratase, Chain A, domain 1"/>
    <property type="match status" value="2"/>
</dbReference>
<evidence type="ECO:0000313" key="7">
    <source>
        <dbReference type="Proteomes" id="UP000240830"/>
    </source>
</evidence>
<evidence type="ECO:0000313" key="6">
    <source>
        <dbReference type="EMBL" id="PJF18647.1"/>
    </source>
</evidence>
<evidence type="ECO:0000256" key="3">
    <source>
        <dbReference type="ARBA" id="ARBA00022801"/>
    </source>
</evidence>
<sequence length="626" mass="70441">MIWWCLAVADCVLVSFTAHLLAERCSSNALKAFFASCSLNQESAAIISGLIAYPRFDFESPYSSVVEDEERSAQLAKLFAYTQFHPTMFNFQKLLNNIPLAEMAVATGVWYEANPFAAERMPCSCFHCLALRGHYCNGRQPLAFNYTRSQEEIIFALLQQSISVNLFKMESLRWLDTLLIGMSMEFAEKLFGVLVDDMIPEFYRMFLKYFPQSSSLFSFLKEPDDDPKSVFKATVILLALTPQDDIVDIADIALPNLAWGLTLVNPTPSEPMTRRRLLECVFELVNDGLVAAERSLWEILASLVLKLHQTTKDKVQLIESMKTIIDRAIPDLLTPATGRVIISVYLQQCPLERQRVCSLVPAIFLPFKELSLQHRLDVWRKEGPIGPCVVYSRQYADSGVPFIQDMSRITRMPRNWYFGQVDNIARYKSLIETSLSSINEIGLNLVVATLCFMIYYSVKADLDALFGLAAENLDWNQFIVNRGAMRQLLDSFKISTIFTLRECEFVKFHSKGAVRIVELNRPAALHALNAGMVWENSPSCRMIILKADNTNTKTKAFCAGGDVVGIISPIHVVADLIATENTLFAMPETAIGFYPDVGGSFFLPRLDGELGTFLALTGHRLKGYDN</sequence>
<feature type="domain" description="Enoyl-CoA hydratase/isomerase" evidence="5">
    <location>
        <begin position="577"/>
        <end position="625"/>
    </location>
</feature>
<dbReference type="PANTHER" id="PTHR43176">
    <property type="entry name" value="3-HYDROXYISOBUTYRYL-COA HYDROLASE-RELATED"/>
    <property type="match status" value="1"/>
</dbReference>
<evidence type="ECO:0000259" key="5">
    <source>
        <dbReference type="Pfam" id="PF16113"/>
    </source>
</evidence>
<dbReference type="GO" id="GO:0006574">
    <property type="term" value="P:L-valine catabolic process"/>
    <property type="evidence" value="ECO:0007669"/>
    <property type="project" value="TreeGrafter"/>
</dbReference>
<dbReference type="GO" id="GO:0005739">
    <property type="term" value="C:mitochondrion"/>
    <property type="evidence" value="ECO:0007669"/>
    <property type="project" value="TreeGrafter"/>
</dbReference>
<dbReference type="OrthoDB" id="1737613at2759"/>
<dbReference type="CDD" id="cd06558">
    <property type="entry name" value="crotonase-like"/>
    <property type="match status" value="1"/>
</dbReference>
<dbReference type="InterPro" id="IPR045004">
    <property type="entry name" value="ECH_dom"/>
</dbReference>
<dbReference type="PANTHER" id="PTHR43176:SF3">
    <property type="entry name" value="3-HYDROXYISOBUTYRYL-COA HYDROLASE, MITOCHONDRIAL"/>
    <property type="match status" value="1"/>
</dbReference>
<feature type="domain" description="Enoyl-CoA hydratase/isomerase" evidence="5">
    <location>
        <begin position="514"/>
        <end position="567"/>
    </location>
</feature>
<evidence type="ECO:0000256" key="1">
    <source>
        <dbReference type="ARBA" id="ARBA00001709"/>
    </source>
</evidence>
<dbReference type="Pfam" id="PF16113">
    <property type="entry name" value="ECH_2"/>
    <property type="match status" value="2"/>
</dbReference>
<protein>
    <recommendedName>
        <fullName evidence="2">3-hydroxyisobutyryl-CoA hydrolase</fullName>
        <ecNumber evidence="2">3.1.2.4</ecNumber>
    </recommendedName>
</protein>
<dbReference type="EC" id="3.1.2.4" evidence="2"/>
<dbReference type="AlphaFoldDB" id="A0A2H9TLM4"/>
<evidence type="ECO:0000256" key="4">
    <source>
        <dbReference type="SAM" id="SignalP"/>
    </source>
</evidence>
<dbReference type="EMBL" id="MTSL01000109">
    <property type="protein sequence ID" value="PJF18647.1"/>
    <property type="molecule type" value="Genomic_DNA"/>
</dbReference>
<reference evidence="6 7" key="1">
    <citation type="submission" date="2016-10" db="EMBL/GenBank/DDBJ databases">
        <title>The genome of Paramicrosporidium saccamoebae is the missing link in understanding Cryptomycota and Microsporidia evolution.</title>
        <authorList>
            <person name="Quandt C.A."/>
            <person name="Beaudet D."/>
            <person name="Corsaro D."/>
            <person name="Michel R."/>
            <person name="Corradi N."/>
            <person name="James T."/>
        </authorList>
    </citation>
    <scope>NUCLEOTIDE SEQUENCE [LARGE SCALE GENOMIC DNA]</scope>
    <source>
        <strain evidence="6 7">KSL3</strain>
    </source>
</reference>
<feature type="signal peptide" evidence="4">
    <location>
        <begin position="1"/>
        <end position="22"/>
    </location>
</feature>
<dbReference type="STRING" id="1246581.A0A2H9TLM4"/>
<keyword evidence="7" id="KW-1185">Reference proteome</keyword>
<evidence type="ECO:0000256" key="2">
    <source>
        <dbReference type="ARBA" id="ARBA00011915"/>
    </source>
</evidence>
<dbReference type="InterPro" id="IPR032259">
    <property type="entry name" value="HIBYL-CoA-H"/>
</dbReference>
<organism evidence="6 7">
    <name type="scientific">Paramicrosporidium saccamoebae</name>
    <dbReference type="NCBI Taxonomy" id="1246581"/>
    <lineage>
        <taxon>Eukaryota</taxon>
        <taxon>Fungi</taxon>
        <taxon>Fungi incertae sedis</taxon>
        <taxon>Cryptomycota</taxon>
        <taxon>Cryptomycota incertae sedis</taxon>
        <taxon>Paramicrosporidium</taxon>
    </lineage>
</organism>